<gene>
    <name evidence="1" type="ORF">CCAP1982_LOCUS4512</name>
</gene>
<keyword evidence="2" id="KW-1185">Reference proteome</keyword>
<accession>A0A811UBU5</accession>
<sequence length="56" mass="6222">YIIARSLVAQSLLKPTTFQVLTEGEMPAIANIKGAQPQTCRYLRLIHNTLTHQANS</sequence>
<protein>
    <submittedName>
        <fullName evidence="1">(Mediterranean fruit fly) hypothetical protein</fullName>
    </submittedName>
</protein>
<evidence type="ECO:0000313" key="2">
    <source>
        <dbReference type="Proteomes" id="UP000606786"/>
    </source>
</evidence>
<dbReference type="EMBL" id="CAJHJT010000001">
    <property type="protein sequence ID" value="CAD6995808.1"/>
    <property type="molecule type" value="Genomic_DNA"/>
</dbReference>
<proteinExistence type="predicted"/>
<comment type="caution">
    <text evidence="1">The sequence shown here is derived from an EMBL/GenBank/DDBJ whole genome shotgun (WGS) entry which is preliminary data.</text>
</comment>
<feature type="non-terminal residue" evidence="1">
    <location>
        <position position="1"/>
    </location>
</feature>
<reference evidence="1" key="1">
    <citation type="submission" date="2020-11" db="EMBL/GenBank/DDBJ databases">
        <authorList>
            <person name="Whitehead M."/>
        </authorList>
    </citation>
    <scope>NUCLEOTIDE SEQUENCE</scope>
    <source>
        <strain evidence="1">EGII</strain>
    </source>
</reference>
<name>A0A811UBU5_CERCA</name>
<organism evidence="1 2">
    <name type="scientific">Ceratitis capitata</name>
    <name type="common">Mediterranean fruit fly</name>
    <name type="synonym">Tephritis capitata</name>
    <dbReference type="NCBI Taxonomy" id="7213"/>
    <lineage>
        <taxon>Eukaryota</taxon>
        <taxon>Metazoa</taxon>
        <taxon>Ecdysozoa</taxon>
        <taxon>Arthropoda</taxon>
        <taxon>Hexapoda</taxon>
        <taxon>Insecta</taxon>
        <taxon>Pterygota</taxon>
        <taxon>Neoptera</taxon>
        <taxon>Endopterygota</taxon>
        <taxon>Diptera</taxon>
        <taxon>Brachycera</taxon>
        <taxon>Muscomorpha</taxon>
        <taxon>Tephritoidea</taxon>
        <taxon>Tephritidae</taxon>
        <taxon>Ceratitis</taxon>
        <taxon>Ceratitis</taxon>
    </lineage>
</organism>
<dbReference type="Proteomes" id="UP000606786">
    <property type="component" value="Unassembled WGS sequence"/>
</dbReference>
<evidence type="ECO:0000313" key="1">
    <source>
        <dbReference type="EMBL" id="CAD6995808.1"/>
    </source>
</evidence>
<dbReference type="AlphaFoldDB" id="A0A811UBU5"/>